<evidence type="ECO:0008006" key="4">
    <source>
        <dbReference type="Google" id="ProtNLM"/>
    </source>
</evidence>
<dbReference type="Proteomes" id="UP000014680">
    <property type="component" value="Unassembled WGS sequence"/>
</dbReference>
<dbReference type="GeneID" id="14884508"/>
<dbReference type="AlphaFoldDB" id="L7FKK8"/>
<evidence type="ECO:0000313" key="3">
    <source>
        <dbReference type="Proteomes" id="UP000014680"/>
    </source>
</evidence>
<gene>
    <name evidence="2" type="ORF">EIN_148580</name>
</gene>
<accession>L7FKK8</accession>
<feature type="signal peptide" evidence="1">
    <location>
        <begin position="1"/>
        <end position="15"/>
    </location>
</feature>
<evidence type="ECO:0000256" key="1">
    <source>
        <dbReference type="SAM" id="SignalP"/>
    </source>
</evidence>
<keyword evidence="3" id="KW-1185">Reference proteome</keyword>
<keyword evidence="1" id="KW-0732">Signal</keyword>
<dbReference type="RefSeq" id="XP_004184882.1">
    <property type="nucleotide sequence ID" value="XM_004184834.1"/>
</dbReference>
<reference evidence="2 3" key="1">
    <citation type="submission" date="2012-10" db="EMBL/GenBank/DDBJ databases">
        <authorList>
            <person name="Zafar N."/>
            <person name="Inman J."/>
            <person name="Hall N."/>
            <person name="Lorenzi H."/>
            <person name="Caler E."/>
        </authorList>
    </citation>
    <scope>NUCLEOTIDE SEQUENCE [LARGE SCALE GENOMIC DNA]</scope>
    <source>
        <strain evidence="2 3">IP1</strain>
    </source>
</reference>
<proteinExistence type="predicted"/>
<dbReference type="EMBL" id="KB207051">
    <property type="protein sequence ID" value="ELP85536.1"/>
    <property type="molecule type" value="Genomic_DNA"/>
</dbReference>
<organism evidence="2 3">
    <name type="scientific">Entamoeba invadens IP1</name>
    <dbReference type="NCBI Taxonomy" id="370355"/>
    <lineage>
        <taxon>Eukaryota</taxon>
        <taxon>Amoebozoa</taxon>
        <taxon>Evosea</taxon>
        <taxon>Archamoebae</taxon>
        <taxon>Mastigamoebida</taxon>
        <taxon>Entamoebidae</taxon>
        <taxon>Entamoeba</taxon>
    </lineage>
</organism>
<sequence>MFFIFFVAALSETLYYNVKKESSDVITYERYDVDTCYMTKNAEYFKITVASNVYTRSYFNDADCKTAGTTDVETIDFTATTATWMKTVDAKYTKEVAFTAETKSGCPNKDKKMTGVYNNDVCYKVGTAYKRLLFSKTPVLRSGFSLIIKMLNAPIRLLLQPKLSATSALPTFILLAMNHKFQSFQIHLLSHSSYWR</sequence>
<dbReference type="KEGG" id="eiv:EIN_148580"/>
<protein>
    <recommendedName>
        <fullName evidence="4">Lipocalin</fullName>
    </recommendedName>
</protein>
<evidence type="ECO:0000313" key="2">
    <source>
        <dbReference type="EMBL" id="ELP85536.1"/>
    </source>
</evidence>
<dbReference type="VEuPathDB" id="AmoebaDB:EIN_148580"/>
<feature type="chain" id="PRO_5013017224" description="Lipocalin" evidence="1">
    <location>
        <begin position="16"/>
        <end position="196"/>
    </location>
</feature>
<name>L7FKK8_ENTIV</name>